<sequence>MICETGKAYHIRLAGPTGRRHSGCFQDGLEIFPAQIGMGAFAAPVVSERFSKTDIQFA</sequence>
<evidence type="ECO:0000313" key="2">
    <source>
        <dbReference type="Proteomes" id="UP000630864"/>
    </source>
</evidence>
<proteinExistence type="predicted"/>
<dbReference type="Proteomes" id="UP000630864">
    <property type="component" value="Unassembled WGS sequence"/>
</dbReference>
<reference evidence="1" key="1">
    <citation type="submission" date="2020-09" db="EMBL/GenBank/DDBJ databases">
        <title>Pseudomonas syringae pv. eriobotryae genome sequence causing loquat canker disease.</title>
        <authorList>
            <person name="Fukuda S."/>
            <person name="Tashiro H."/>
            <person name="Nagano Y."/>
        </authorList>
    </citation>
    <scope>NUCLEOTIDE SEQUENCE</scope>
    <source>
        <strain evidence="1">AM001</strain>
    </source>
</reference>
<organism evidence="1 2">
    <name type="scientific">Pseudomonas amygdali pv. eriobotryae</name>
    <dbReference type="NCBI Taxonomy" id="129137"/>
    <lineage>
        <taxon>Bacteria</taxon>
        <taxon>Pseudomonadati</taxon>
        <taxon>Pseudomonadota</taxon>
        <taxon>Gammaproteobacteria</taxon>
        <taxon>Pseudomonadales</taxon>
        <taxon>Pseudomonadaceae</taxon>
        <taxon>Pseudomonas</taxon>
        <taxon>Pseudomonas amygdali</taxon>
    </lineage>
</organism>
<name>A0A9P3AEM9_PSEA0</name>
<evidence type="ECO:0000313" key="1">
    <source>
        <dbReference type="EMBL" id="GFZ60326.1"/>
    </source>
</evidence>
<dbReference type="AlphaFoldDB" id="A0A9P3AEM9"/>
<accession>A0A9P3AEM9</accession>
<protein>
    <submittedName>
        <fullName evidence="1">Uncharacterized protein</fullName>
    </submittedName>
</protein>
<dbReference type="EMBL" id="BMZW01000014">
    <property type="protein sequence ID" value="GFZ60326.1"/>
    <property type="molecule type" value="Genomic_DNA"/>
</dbReference>
<gene>
    <name evidence="1" type="ORF">PSE10A_28370</name>
</gene>
<comment type="caution">
    <text evidence="1">The sequence shown here is derived from an EMBL/GenBank/DDBJ whole genome shotgun (WGS) entry which is preliminary data.</text>
</comment>